<gene>
    <name evidence="2" type="ORF">T459_30883</name>
</gene>
<evidence type="ECO:0000313" key="3">
    <source>
        <dbReference type="Proteomes" id="UP000222542"/>
    </source>
</evidence>
<dbReference type="InterPro" id="IPR055411">
    <property type="entry name" value="LRR_FXL15/At3g58940/PEG3-like"/>
</dbReference>
<dbReference type="STRING" id="4072.A0A2G2Y9N6"/>
<dbReference type="InterPro" id="IPR013101">
    <property type="entry name" value="LRR_PRU1-like"/>
</dbReference>
<dbReference type="InterPro" id="IPR032675">
    <property type="entry name" value="LRR_dom_sf"/>
</dbReference>
<proteinExistence type="predicted"/>
<dbReference type="SUPFAM" id="SSF52047">
    <property type="entry name" value="RNI-like"/>
    <property type="match status" value="1"/>
</dbReference>
<keyword evidence="3" id="KW-1185">Reference proteome</keyword>
<accession>A0A2G2Y9N6</accession>
<dbReference type="PANTHER" id="PTHR34145">
    <property type="entry name" value="OS02G0105600 PROTEIN"/>
    <property type="match status" value="1"/>
</dbReference>
<reference evidence="2 3" key="1">
    <citation type="journal article" date="2014" name="Nat. Genet.">
        <title>Genome sequence of the hot pepper provides insights into the evolution of pungency in Capsicum species.</title>
        <authorList>
            <person name="Kim S."/>
            <person name="Park M."/>
            <person name="Yeom S.I."/>
            <person name="Kim Y.M."/>
            <person name="Lee J.M."/>
            <person name="Lee H.A."/>
            <person name="Seo E."/>
            <person name="Choi J."/>
            <person name="Cheong K."/>
            <person name="Kim K.T."/>
            <person name="Jung K."/>
            <person name="Lee G.W."/>
            <person name="Oh S.K."/>
            <person name="Bae C."/>
            <person name="Kim S.B."/>
            <person name="Lee H.Y."/>
            <person name="Kim S.Y."/>
            <person name="Kim M.S."/>
            <person name="Kang B.C."/>
            <person name="Jo Y.D."/>
            <person name="Yang H.B."/>
            <person name="Jeong H.J."/>
            <person name="Kang W.H."/>
            <person name="Kwon J.K."/>
            <person name="Shin C."/>
            <person name="Lim J.Y."/>
            <person name="Park J.H."/>
            <person name="Huh J.H."/>
            <person name="Kim J.S."/>
            <person name="Kim B.D."/>
            <person name="Cohen O."/>
            <person name="Paran I."/>
            <person name="Suh M.C."/>
            <person name="Lee S.B."/>
            <person name="Kim Y.K."/>
            <person name="Shin Y."/>
            <person name="Noh S.J."/>
            <person name="Park J."/>
            <person name="Seo Y.S."/>
            <person name="Kwon S.Y."/>
            <person name="Kim H.A."/>
            <person name="Park J.M."/>
            <person name="Kim H.J."/>
            <person name="Choi S.B."/>
            <person name="Bosland P.W."/>
            <person name="Reeves G."/>
            <person name="Jo S.H."/>
            <person name="Lee B.W."/>
            <person name="Cho H.T."/>
            <person name="Choi H.S."/>
            <person name="Lee M.S."/>
            <person name="Yu Y."/>
            <person name="Do Choi Y."/>
            <person name="Park B.S."/>
            <person name="van Deynze A."/>
            <person name="Ashrafi H."/>
            <person name="Hill T."/>
            <person name="Kim W.T."/>
            <person name="Pai H.S."/>
            <person name="Ahn H.K."/>
            <person name="Yeam I."/>
            <person name="Giovannoni J.J."/>
            <person name="Rose J.K."/>
            <person name="Sorensen I."/>
            <person name="Lee S.J."/>
            <person name="Kim R.W."/>
            <person name="Choi I.Y."/>
            <person name="Choi B.S."/>
            <person name="Lim J.S."/>
            <person name="Lee Y.H."/>
            <person name="Choi D."/>
        </authorList>
    </citation>
    <scope>NUCLEOTIDE SEQUENCE [LARGE SCALE GENOMIC DNA]</scope>
    <source>
        <strain evidence="3">cv. CM334</strain>
    </source>
</reference>
<sequence>MQRYRDDKISIDMFEFRNWLGVDQVFPRIDKWLVIPLQNDVKDIVYGYPYSLARSYPFPTIKVLAAKSLRELDLSGCDLMDVSLSSGAVHFHSLRKLSLCRVSLDENILQTLLKSYRLIFSFILEHYSGLGKIELLNLQKIKSIFITATENKCFKIHAPTLEHLFYSSWVYSSENLDVVECQNLKSLELNNVRIFDGFLHNLISRSQSLEALKIRNCWGIRDIDYSNLKLKSLELKYVRISDGSLENLISRSQSLKVLMIQKCPGIGNIDSSNLESLEYIGDQIPELKMAIVQSQVVYGKASCSGKVYKDNKEVGRKKCYGPRLIAVERTKELACTRWHYLQQYTMCGQERNLRVCQKSTRPTTLITKVITQEVILRTSQLPEIRLLSSVRITIEELRLEDV</sequence>
<evidence type="ECO:0000259" key="1">
    <source>
        <dbReference type="Pfam" id="PF24758"/>
    </source>
</evidence>
<organism evidence="2 3">
    <name type="scientific">Capsicum annuum</name>
    <name type="common">Capsicum pepper</name>
    <dbReference type="NCBI Taxonomy" id="4072"/>
    <lineage>
        <taxon>Eukaryota</taxon>
        <taxon>Viridiplantae</taxon>
        <taxon>Streptophyta</taxon>
        <taxon>Embryophyta</taxon>
        <taxon>Tracheophyta</taxon>
        <taxon>Spermatophyta</taxon>
        <taxon>Magnoliopsida</taxon>
        <taxon>eudicotyledons</taxon>
        <taxon>Gunneridae</taxon>
        <taxon>Pentapetalae</taxon>
        <taxon>asterids</taxon>
        <taxon>lamiids</taxon>
        <taxon>Solanales</taxon>
        <taxon>Solanaceae</taxon>
        <taxon>Solanoideae</taxon>
        <taxon>Capsiceae</taxon>
        <taxon>Capsicum</taxon>
    </lineage>
</organism>
<dbReference type="PANTHER" id="PTHR34145:SF68">
    <property type="entry name" value="FBD DOMAIN-CONTAINING PROTEIN"/>
    <property type="match status" value="1"/>
</dbReference>
<comment type="caution">
    <text evidence="2">The sequence shown here is derived from an EMBL/GenBank/DDBJ whole genome shotgun (WGS) entry which is preliminary data.</text>
</comment>
<reference evidence="2 3" key="2">
    <citation type="journal article" date="2017" name="Genome Biol.">
        <title>New reference genome sequences of hot pepper reveal the massive evolution of plant disease-resistance genes by retroduplication.</title>
        <authorList>
            <person name="Kim S."/>
            <person name="Park J."/>
            <person name="Yeom S.I."/>
            <person name="Kim Y.M."/>
            <person name="Seo E."/>
            <person name="Kim K.T."/>
            <person name="Kim M.S."/>
            <person name="Lee J.M."/>
            <person name="Cheong K."/>
            <person name="Shin H.S."/>
            <person name="Kim S.B."/>
            <person name="Han K."/>
            <person name="Lee J."/>
            <person name="Park M."/>
            <person name="Lee H.A."/>
            <person name="Lee H.Y."/>
            <person name="Lee Y."/>
            <person name="Oh S."/>
            <person name="Lee J.H."/>
            <person name="Choi E."/>
            <person name="Choi E."/>
            <person name="Lee S.E."/>
            <person name="Jeon J."/>
            <person name="Kim H."/>
            <person name="Choi G."/>
            <person name="Song H."/>
            <person name="Lee J."/>
            <person name="Lee S.C."/>
            <person name="Kwon J.K."/>
            <person name="Lee H.Y."/>
            <person name="Koo N."/>
            <person name="Hong Y."/>
            <person name="Kim R.W."/>
            <person name="Kang W.H."/>
            <person name="Huh J.H."/>
            <person name="Kang B.C."/>
            <person name="Yang T.J."/>
            <person name="Lee Y.H."/>
            <person name="Bennetzen J.L."/>
            <person name="Choi D."/>
        </authorList>
    </citation>
    <scope>NUCLEOTIDE SEQUENCE [LARGE SCALE GENOMIC DNA]</scope>
    <source>
        <strain evidence="3">cv. CM334</strain>
    </source>
</reference>
<dbReference type="AlphaFoldDB" id="A0A2G2Y9N6"/>
<dbReference type="Gramene" id="PHT66458">
    <property type="protein sequence ID" value="PHT66458"/>
    <property type="gene ID" value="T459_30883"/>
</dbReference>
<dbReference type="Gene3D" id="3.80.10.10">
    <property type="entry name" value="Ribonuclease Inhibitor"/>
    <property type="match status" value="1"/>
</dbReference>
<dbReference type="Pfam" id="PF24758">
    <property type="entry name" value="LRR_At5g56370"/>
    <property type="match status" value="1"/>
</dbReference>
<evidence type="ECO:0000313" key="2">
    <source>
        <dbReference type="EMBL" id="PHT66458.1"/>
    </source>
</evidence>
<dbReference type="Proteomes" id="UP000222542">
    <property type="component" value="Unassembled WGS sequence"/>
</dbReference>
<dbReference type="InterPro" id="IPR053772">
    <property type="entry name" value="At1g61320/At1g61330-like"/>
</dbReference>
<feature type="domain" description="F-box/LRR-repeat protein 15/At3g58940/PEG3-like LRR" evidence="1">
    <location>
        <begin position="29"/>
        <end position="171"/>
    </location>
</feature>
<name>A0A2G2Y9N6_CAPAN</name>
<dbReference type="EMBL" id="AYRZ02000012">
    <property type="protein sequence ID" value="PHT66458.1"/>
    <property type="molecule type" value="Genomic_DNA"/>
</dbReference>
<dbReference type="Pfam" id="PF07723">
    <property type="entry name" value="LRR_2"/>
    <property type="match status" value="2"/>
</dbReference>
<protein>
    <recommendedName>
        <fullName evidence="1">F-box/LRR-repeat protein 15/At3g58940/PEG3-like LRR domain-containing protein</fullName>
    </recommendedName>
</protein>